<dbReference type="KEGG" id="vzi:G5S32_12600"/>
<dbReference type="GO" id="GO:0032259">
    <property type="term" value="P:methylation"/>
    <property type="evidence" value="ECO:0007669"/>
    <property type="project" value="UniProtKB-KW"/>
</dbReference>
<dbReference type="InterPro" id="IPR013216">
    <property type="entry name" value="Methyltransf_11"/>
</dbReference>
<keyword evidence="3" id="KW-1185">Reference proteome</keyword>
<evidence type="ECO:0000259" key="1">
    <source>
        <dbReference type="Pfam" id="PF08241"/>
    </source>
</evidence>
<dbReference type="InterPro" id="IPR052356">
    <property type="entry name" value="Thiol_S-MT"/>
</dbReference>
<dbReference type="CDD" id="cd02440">
    <property type="entry name" value="AdoMet_MTases"/>
    <property type="match status" value="1"/>
</dbReference>
<dbReference type="GO" id="GO:0008757">
    <property type="term" value="F:S-adenosylmethionine-dependent methyltransferase activity"/>
    <property type="evidence" value="ECO:0007669"/>
    <property type="project" value="InterPro"/>
</dbReference>
<gene>
    <name evidence="2" type="ORF">G5S32_12600</name>
</gene>
<keyword evidence="2" id="KW-0489">Methyltransferase</keyword>
<name>A0A6G7CKW1_9VIBR</name>
<organism evidence="2 3">
    <name type="scientific">Vibrio ziniensis</name>
    <dbReference type="NCBI Taxonomy" id="2711221"/>
    <lineage>
        <taxon>Bacteria</taxon>
        <taxon>Pseudomonadati</taxon>
        <taxon>Pseudomonadota</taxon>
        <taxon>Gammaproteobacteria</taxon>
        <taxon>Vibrionales</taxon>
        <taxon>Vibrionaceae</taxon>
        <taxon>Vibrio</taxon>
    </lineage>
</organism>
<evidence type="ECO:0000313" key="3">
    <source>
        <dbReference type="Proteomes" id="UP000503003"/>
    </source>
</evidence>
<feature type="domain" description="Methyltransferase type 11" evidence="1">
    <location>
        <begin position="56"/>
        <end position="152"/>
    </location>
</feature>
<dbReference type="InterPro" id="IPR029063">
    <property type="entry name" value="SAM-dependent_MTases_sf"/>
</dbReference>
<dbReference type="Proteomes" id="UP000503003">
    <property type="component" value="Chromosome 1"/>
</dbReference>
<protein>
    <submittedName>
        <fullName evidence="2">Class I SAM-dependent methyltransferase</fullName>
    </submittedName>
</protein>
<evidence type="ECO:0000313" key="2">
    <source>
        <dbReference type="EMBL" id="QIH42771.1"/>
    </source>
</evidence>
<keyword evidence="2" id="KW-0808">Transferase</keyword>
<accession>A0A6G7CKW1</accession>
<reference evidence="2 3" key="1">
    <citation type="submission" date="2020-02" db="EMBL/GenBank/DDBJ databases">
        <title>A complete genome of a marine bacterium Vibrio sp. ZWAL4003 isolated from the mangrove sediment with the ability to degrade polysaccharides.</title>
        <authorList>
            <person name="Wu J."/>
            <person name="Qu W."/>
            <person name="Zeng R."/>
        </authorList>
    </citation>
    <scope>NUCLEOTIDE SEQUENCE [LARGE SCALE GENOMIC DNA]</scope>
    <source>
        <strain evidence="2 3">ZWAL4003</strain>
    </source>
</reference>
<dbReference type="AlphaFoldDB" id="A0A6G7CKW1"/>
<dbReference type="RefSeq" id="WP_165312326.1">
    <property type="nucleotide sequence ID" value="NZ_CP049331.1"/>
</dbReference>
<dbReference type="Gene3D" id="3.40.50.150">
    <property type="entry name" value="Vaccinia Virus protein VP39"/>
    <property type="match status" value="1"/>
</dbReference>
<dbReference type="EMBL" id="CP049331">
    <property type="protein sequence ID" value="QIH42771.1"/>
    <property type="molecule type" value="Genomic_DNA"/>
</dbReference>
<sequence length="233" mass="27517">MRKNKDDDIDWLLYLESFSDTYEERVYNNSTGKVLNLGHKSCENKFKTNEHFSRVLEVGAGLGEHFKYVNHTFTEYIITDSDPKNLSFAKEKIGTGDNDRRISYLVEDAKQLSFEDDSFDRLIATHILEHLYEPHLVIKEWKRVLKTNGTISIIIPTDPGIAWRLGRYLTTRKDAIKNGLQYDYIMAREHVNPCNNLVAFLNYYFPNNYSYFWPFKFIQSIDLNLFYIFHAKK</sequence>
<dbReference type="Pfam" id="PF08241">
    <property type="entry name" value="Methyltransf_11"/>
    <property type="match status" value="1"/>
</dbReference>
<dbReference type="SUPFAM" id="SSF53335">
    <property type="entry name" value="S-adenosyl-L-methionine-dependent methyltransferases"/>
    <property type="match status" value="1"/>
</dbReference>
<dbReference type="PANTHER" id="PTHR45036:SF1">
    <property type="entry name" value="METHYLTRANSFERASE LIKE 7A"/>
    <property type="match status" value="1"/>
</dbReference>
<proteinExistence type="predicted"/>
<dbReference type="PANTHER" id="PTHR45036">
    <property type="entry name" value="METHYLTRANSFERASE LIKE 7B"/>
    <property type="match status" value="1"/>
</dbReference>